<name>A0A851GP23_9BACT</name>
<dbReference type="EMBL" id="JACBAZ010000006">
    <property type="protein sequence ID" value="NWK56875.1"/>
    <property type="molecule type" value="Genomic_DNA"/>
</dbReference>
<protein>
    <submittedName>
        <fullName evidence="3">Uncharacterized protein</fullName>
    </submittedName>
</protein>
<evidence type="ECO:0000313" key="3">
    <source>
        <dbReference type="EMBL" id="NWK56875.1"/>
    </source>
</evidence>
<dbReference type="Proteomes" id="UP000557872">
    <property type="component" value="Unassembled WGS sequence"/>
</dbReference>
<sequence>MFNANLPASEYIKQGVLLVVVIAVALFGIKSCRKYQKQRQLVIELSNHASESAAYEQFYAESAQQNLLKAMSEIHQASLLGLTPNEVLDKVMQKEKGFFADEESGSVPIREKLIRDTLLSNYDHCHKLGIFDDDINLDSLAAGELPTITKGPSANETAVIRNIIDASILPGVEKLLPNLVISPPRDEKATDTDTHFAKARAKQLLQSLAEASLIEHKDYKKVMEHFEARQNKLPPIQPEAAPSSSLSKERSPSP</sequence>
<dbReference type="RefSeq" id="WP_178933705.1">
    <property type="nucleotide sequence ID" value="NZ_JACBAZ010000006.1"/>
</dbReference>
<feature type="region of interest" description="Disordered" evidence="1">
    <location>
        <begin position="225"/>
        <end position="254"/>
    </location>
</feature>
<gene>
    <name evidence="3" type="ORF">HW115_14725</name>
</gene>
<feature type="transmembrane region" description="Helical" evidence="2">
    <location>
        <begin position="12"/>
        <end position="29"/>
    </location>
</feature>
<reference evidence="3 4" key="1">
    <citation type="submission" date="2020-07" db="EMBL/GenBank/DDBJ databases">
        <title>Roseicoccus Jingziensis gen. nov., sp. nov., isolated from coastal seawater.</title>
        <authorList>
            <person name="Feng X."/>
        </authorList>
    </citation>
    <scope>NUCLEOTIDE SEQUENCE [LARGE SCALE GENOMIC DNA]</scope>
    <source>
        <strain evidence="3 4">N1E253</strain>
    </source>
</reference>
<comment type="caution">
    <text evidence="3">The sequence shown here is derived from an EMBL/GenBank/DDBJ whole genome shotgun (WGS) entry which is preliminary data.</text>
</comment>
<keyword evidence="4" id="KW-1185">Reference proteome</keyword>
<evidence type="ECO:0000256" key="1">
    <source>
        <dbReference type="SAM" id="MobiDB-lite"/>
    </source>
</evidence>
<proteinExistence type="predicted"/>
<keyword evidence="2" id="KW-0812">Transmembrane</keyword>
<dbReference type="AlphaFoldDB" id="A0A851GP23"/>
<keyword evidence="2" id="KW-1133">Transmembrane helix</keyword>
<evidence type="ECO:0000313" key="4">
    <source>
        <dbReference type="Proteomes" id="UP000557872"/>
    </source>
</evidence>
<keyword evidence="2" id="KW-0472">Membrane</keyword>
<evidence type="ECO:0000256" key="2">
    <source>
        <dbReference type="SAM" id="Phobius"/>
    </source>
</evidence>
<accession>A0A851GP23</accession>
<organism evidence="3 4">
    <name type="scientific">Oceaniferula marina</name>
    <dbReference type="NCBI Taxonomy" id="2748318"/>
    <lineage>
        <taxon>Bacteria</taxon>
        <taxon>Pseudomonadati</taxon>
        <taxon>Verrucomicrobiota</taxon>
        <taxon>Verrucomicrobiia</taxon>
        <taxon>Verrucomicrobiales</taxon>
        <taxon>Verrucomicrobiaceae</taxon>
        <taxon>Oceaniferula</taxon>
    </lineage>
</organism>